<dbReference type="Gene3D" id="3.90.420.10">
    <property type="entry name" value="Oxidoreductase, molybdopterin-binding domain"/>
    <property type="match status" value="1"/>
</dbReference>
<dbReference type="InterPro" id="IPR036374">
    <property type="entry name" value="OxRdtase_Mopterin-bd_sf"/>
</dbReference>
<evidence type="ECO:0000313" key="3">
    <source>
        <dbReference type="EnsemblPlants" id="Zm00001eb124130_P001"/>
    </source>
</evidence>
<accession>A0A804MZW2</accession>
<evidence type="ECO:0000256" key="1">
    <source>
        <dbReference type="SAM" id="MobiDB-lite"/>
    </source>
</evidence>
<dbReference type="AlphaFoldDB" id="A0A804MZW2"/>
<dbReference type="SUPFAM" id="SSF56524">
    <property type="entry name" value="Oxidoreductase molybdopterin-binding domain"/>
    <property type="match status" value="1"/>
</dbReference>
<dbReference type="InParanoid" id="A0A804MZW2"/>
<proteinExistence type="predicted"/>
<reference evidence="3" key="2">
    <citation type="submission" date="2019-07" db="EMBL/GenBank/DDBJ databases">
        <authorList>
            <person name="Seetharam A."/>
            <person name="Woodhouse M."/>
            <person name="Cannon E."/>
        </authorList>
    </citation>
    <scope>NUCLEOTIDE SEQUENCE [LARGE SCALE GENOMIC DNA]</scope>
    <source>
        <strain evidence="3">cv. B73</strain>
    </source>
</reference>
<dbReference type="InterPro" id="IPR000572">
    <property type="entry name" value="OxRdtase_Mopterin-bd_dom"/>
</dbReference>
<dbReference type="Pfam" id="PF00174">
    <property type="entry name" value="Oxidored_molyb"/>
    <property type="match status" value="1"/>
</dbReference>
<keyword evidence="4" id="KW-1185">Reference proteome</keyword>
<organism evidence="3 4">
    <name type="scientific">Zea mays</name>
    <name type="common">Maize</name>
    <dbReference type="NCBI Taxonomy" id="4577"/>
    <lineage>
        <taxon>Eukaryota</taxon>
        <taxon>Viridiplantae</taxon>
        <taxon>Streptophyta</taxon>
        <taxon>Embryophyta</taxon>
        <taxon>Tracheophyta</taxon>
        <taxon>Spermatophyta</taxon>
        <taxon>Magnoliopsida</taxon>
        <taxon>Liliopsida</taxon>
        <taxon>Poales</taxon>
        <taxon>Poaceae</taxon>
        <taxon>PACMAD clade</taxon>
        <taxon>Panicoideae</taxon>
        <taxon>Andropogonodae</taxon>
        <taxon>Andropogoneae</taxon>
        <taxon>Tripsacinae</taxon>
        <taxon>Zea</taxon>
    </lineage>
</organism>
<sequence>MLSRRRLPSGGPRSPRTATGGKPLAVHDISTSVWHGARLRDVLLRCGVVGAADGATNVCFVGGDGDNCKYDTSLQRISVFLSSISKRDRREQNRRWGGAGAAAGA</sequence>
<feature type="domain" description="Oxidoreductase molybdopterin-binding" evidence="2">
    <location>
        <begin position="18"/>
        <end position="75"/>
    </location>
</feature>
<name>A0A804MZW2_MAIZE</name>
<protein>
    <recommendedName>
        <fullName evidence="2">Oxidoreductase molybdopterin-binding domain-containing protein</fullName>
    </recommendedName>
</protein>
<reference evidence="3" key="3">
    <citation type="submission" date="2021-05" db="UniProtKB">
        <authorList>
            <consortium name="EnsemblPlants"/>
        </authorList>
    </citation>
    <scope>IDENTIFICATION</scope>
    <source>
        <strain evidence="3">cv. B73</strain>
    </source>
</reference>
<feature type="region of interest" description="Disordered" evidence="1">
    <location>
        <begin position="1"/>
        <end position="24"/>
    </location>
</feature>
<reference evidence="4" key="1">
    <citation type="submission" date="2015-12" db="EMBL/GenBank/DDBJ databases">
        <title>Update maize B73 reference genome by single molecule sequencing technologies.</title>
        <authorList>
            <consortium name="Maize Genome Sequencing Project"/>
            <person name="Ware D."/>
        </authorList>
    </citation>
    <scope>NUCLEOTIDE SEQUENCE [LARGE SCALE GENOMIC DNA]</scope>
    <source>
        <strain evidence="4">cv. B73</strain>
    </source>
</reference>
<dbReference type="Gramene" id="Zm00001eb124130_T001">
    <property type="protein sequence ID" value="Zm00001eb124130_P001"/>
    <property type="gene ID" value="Zm00001eb124130"/>
</dbReference>
<evidence type="ECO:0000259" key="2">
    <source>
        <dbReference type="Pfam" id="PF00174"/>
    </source>
</evidence>
<dbReference type="EnsemblPlants" id="Zm00001eb124130_T001">
    <property type="protein sequence ID" value="Zm00001eb124130_P001"/>
    <property type="gene ID" value="Zm00001eb124130"/>
</dbReference>
<evidence type="ECO:0000313" key="4">
    <source>
        <dbReference type="Proteomes" id="UP000007305"/>
    </source>
</evidence>
<dbReference type="Proteomes" id="UP000007305">
    <property type="component" value="Chromosome 3"/>
</dbReference>